<dbReference type="EC" id="6.3.2.6" evidence="2"/>
<dbReference type="GO" id="GO:0004639">
    <property type="term" value="F:phosphoribosylaminoimidazolesuccinocarboxamide synthase activity"/>
    <property type="evidence" value="ECO:0007669"/>
    <property type="project" value="UniProtKB-EC"/>
</dbReference>
<keyword evidence="3" id="KW-0472">Membrane</keyword>
<evidence type="ECO:0000313" key="5">
    <source>
        <dbReference type="Proteomes" id="UP000289738"/>
    </source>
</evidence>
<protein>
    <recommendedName>
        <fullName evidence="2">phosphoribosylaminoimidazolesuccinocarboxamide synthase</fullName>
        <ecNumber evidence="2">6.3.2.6</ecNumber>
    </recommendedName>
</protein>
<gene>
    <name evidence="4" type="ORF">Ahy_B01g055925</name>
</gene>
<dbReference type="AlphaFoldDB" id="A0A445AXG3"/>
<accession>A0A445AXG3</accession>
<dbReference type="UniPathway" id="UPA00074">
    <property type="reaction ID" value="UER00131"/>
</dbReference>
<dbReference type="SUPFAM" id="SSF56104">
    <property type="entry name" value="SAICAR synthase-like"/>
    <property type="match status" value="1"/>
</dbReference>
<dbReference type="STRING" id="3818.A0A445AXG3"/>
<evidence type="ECO:0000256" key="3">
    <source>
        <dbReference type="SAM" id="Phobius"/>
    </source>
</evidence>
<reference evidence="4 5" key="1">
    <citation type="submission" date="2019-01" db="EMBL/GenBank/DDBJ databases">
        <title>Sequencing of cultivated peanut Arachis hypogaea provides insights into genome evolution and oil improvement.</title>
        <authorList>
            <person name="Chen X."/>
        </authorList>
    </citation>
    <scope>NUCLEOTIDE SEQUENCE [LARGE SCALE GENOMIC DNA]</scope>
    <source>
        <strain evidence="5">cv. Fuhuasheng</strain>
        <tissue evidence="4">Leaves</tissue>
    </source>
</reference>
<feature type="transmembrane region" description="Helical" evidence="3">
    <location>
        <begin position="6"/>
        <end position="27"/>
    </location>
</feature>
<dbReference type="GO" id="GO:0006189">
    <property type="term" value="P:'de novo' IMP biosynthetic process"/>
    <property type="evidence" value="ECO:0007669"/>
    <property type="project" value="UniProtKB-UniPathway"/>
</dbReference>
<dbReference type="PANTHER" id="PTHR43700">
    <property type="entry name" value="PHOSPHORIBOSYLAMINOIMIDAZOLE-SUCCINOCARBOXAMIDE SYNTHASE"/>
    <property type="match status" value="1"/>
</dbReference>
<comment type="caution">
    <text evidence="4">The sequence shown here is derived from an EMBL/GenBank/DDBJ whole genome shotgun (WGS) entry which is preliminary data.</text>
</comment>
<dbReference type="GO" id="GO:0009570">
    <property type="term" value="C:chloroplast stroma"/>
    <property type="evidence" value="ECO:0007669"/>
    <property type="project" value="TreeGrafter"/>
</dbReference>
<sequence>MFYFSVEFVGECFVNWYFGLVLAYTFYQMISMAMNWHICCGGGVTRGFVTGRTNTSLWTVYNKGIRNYCGNVLPIVSLVKNQKLVENIFTPTTKVADHDVPVLPDEIIERELMTRADYEEWLQNIALYWLTQIANSYLERFKNGLKPENVNKSTFQNLINIKDSNEPHQST</sequence>
<dbReference type="PANTHER" id="PTHR43700:SF1">
    <property type="entry name" value="PHOSPHORIBOSYLAMINOIMIDAZOLE-SUCCINOCARBOXAMIDE SYNTHASE"/>
    <property type="match status" value="1"/>
</dbReference>
<dbReference type="Proteomes" id="UP000289738">
    <property type="component" value="Chromosome B01"/>
</dbReference>
<comment type="pathway">
    <text evidence="1">Purine metabolism; IMP biosynthesis via de novo pathway; 5-amino-1-(5-phospho-D-ribosyl)imidazole-4-carboxamide from 5-amino-1-(5-phospho-D-ribosyl)imidazole-4-carboxylate: step 1/2.</text>
</comment>
<organism evidence="4 5">
    <name type="scientific">Arachis hypogaea</name>
    <name type="common">Peanut</name>
    <dbReference type="NCBI Taxonomy" id="3818"/>
    <lineage>
        <taxon>Eukaryota</taxon>
        <taxon>Viridiplantae</taxon>
        <taxon>Streptophyta</taxon>
        <taxon>Embryophyta</taxon>
        <taxon>Tracheophyta</taxon>
        <taxon>Spermatophyta</taxon>
        <taxon>Magnoliopsida</taxon>
        <taxon>eudicotyledons</taxon>
        <taxon>Gunneridae</taxon>
        <taxon>Pentapetalae</taxon>
        <taxon>rosids</taxon>
        <taxon>fabids</taxon>
        <taxon>Fabales</taxon>
        <taxon>Fabaceae</taxon>
        <taxon>Papilionoideae</taxon>
        <taxon>50 kb inversion clade</taxon>
        <taxon>dalbergioids sensu lato</taxon>
        <taxon>Dalbergieae</taxon>
        <taxon>Pterocarpus clade</taxon>
        <taxon>Arachis</taxon>
    </lineage>
</organism>
<proteinExistence type="predicted"/>
<keyword evidence="5" id="KW-1185">Reference proteome</keyword>
<evidence type="ECO:0000256" key="1">
    <source>
        <dbReference type="ARBA" id="ARBA00004672"/>
    </source>
</evidence>
<dbReference type="Gene3D" id="3.30.470.20">
    <property type="entry name" value="ATP-grasp fold, B domain"/>
    <property type="match status" value="1"/>
</dbReference>
<evidence type="ECO:0000313" key="4">
    <source>
        <dbReference type="EMBL" id="RYR31134.1"/>
    </source>
</evidence>
<dbReference type="EMBL" id="SDMP01000011">
    <property type="protein sequence ID" value="RYR31134.1"/>
    <property type="molecule type" value="Genomic_DNA"/>
</dbReference>
<name>A0A445AXG3_ARAHY</name>
<keyword evidence="3" id="KW-1133">Transmembrane helix</keyword>
<evidence type="ECO:0000256" key="2">
    <source>
        <dbReference type="ARBA" id="ARBA00012217"/>
    </source>
</evidence>
<keyword evidence="3" id="KW-0812">Transmembrane</keyword>